<dbReference type="EMBL" id="CP000559">
    <property type="protein sequence ID" value="ABN06473.1"/>
    <property type="molecule type" value="Genomic_DNA"/>
</dbReference>
<feature type="transmembrane region" description="Helical" evidence="7">
    <location>
        <begin position="147"/>
        <end position="164"/>
    </location>
</feature>
<feature type="transmembrane region" description="Helical" evidence="7">
    <location>
        <begin position="82"/>
        <end position="104"/>
    </location>
</feature>
<dbReference type="PANTHER" id="PTHR23517">
    <property type="entry name" value="RESISTANCE PROTEIN MDTM, PUTATIVE-RELATED-RELATED"/>
    <property type="match status" value="1"/>
</dbReference>
<evidence type="ECO:0000256" key="4">
    <source>
        <dbReference type="ARBA" id="ARBA00022692"/>
    </source>
</evidence>
<dbReference type="SUPFAM" id="SSF103473">
    <property type="entry name" value="MFS general substrate transporter"/>
    <property type="match status" value="1"/>
</dbReference>
<reference evidence="9 10" key="1">
    <citation type="journal article" date="2009" name="Stand. Genomic Sci.">
        <title>Complete genome sequence of Methanocorpusculum labreanum type strain Z.</title>
        <authorList>
            <person name="Anderson I.J."/>
            <person name="Sieprawska-Lupa M."/>
            <person name="Goltsman E."/>
            <person name="Lapidus A."/>
            <person name="Copeland A."/>
            <person name="Glavina Del Rio T."/>
            <person name="Tice H."/>
            <person name="Dalin E."/>
            <person name="Barry K."/>
            <person name="Pitluck S."/>
            <person name="Hauser L."/>
            <person name="Land M."/>
            <person name="Lucas S."/>
            <person name="Richardson P."/>
            <person name="Whitman W.B."/>
            <person name="Kyrpides N.C."/>
        </authorList>
    </citation>
    <scope>NUCLEOTIDE SEQUENCE [LARGE SCALE GENOMIC DNA]</scope>
    <source>
        <strain evidence="10">ATCC 43576 / DSM 4855 / Z</strain>
    </source>
</reference>
<feature type="transmembrane region" description="Helical" evidence="7">
    <location>
        <begin position="56"/>
        <end position="76"/>
    </location>
</feature>
<keyword evidence="3" id="KW-1003">Cell membrane</keyword>
<comment type="subcellular location">
    <subcellularLocation>
        <location evidence="1">Cell membrane</location>
        <topology evidence="1">Multi-pass membrane protein</topology>
    </subcellularLocation>
</comment>
<evidence type="ECO:0000256" key="7">
    <source>
        <dbReference type="SAM" id="Phobius"/>
    </source>
</evidence>
<dbReference type="HOGENOM" id="CLU_001265_10_6_2"/>
<feature type="transmembrane region" description="Helical" evidence="7">
    <location>
        <begin position="116"/>
        <end position="141"/>
    </location>
</feature>
<keyword evidence="10" id="KW-1185">Reference proteome</keyword>
<keyword evidence="2" id="KW-0813">Transport</keyword>
<dbReference type="KEGG" id="mla:Mlab_0297"/>
<evidence type="ECO:0000313" key="10">
    <source>
        <dbReference type="Proteomes" id="UP000000365"/>
    </source>
</evidence>
<evidence type="ECO:0000256" key="2">
    <source>
        <dbReference type="ARBA" id="ARBA00022448"/>
    </source>
</evidence>
<feature type="domain" description="Major facilitator superfamily (MFS) profile" evidence="8">
    <location>
        <begin position="1"/>
        <end position="367"/>
    </location>
</feature>
<dbReference type="InterPro" id="IPR011701">
    <property type="entry name" value="MFS"/>
</dbReference>
<feature type="transmembrane region" description="Helical" evidence="7">
    <location>
        <begin position="28"/>
        <end position="49"/>
    </location>
</feature>
<keyword evidence="5 7" id="KW-1133">Transmembrane helix</keyword>
<dbReference type="eggNOG" id="arCOG00130">
    <property type="taxonomic scope" value="Archaea"/>
</dbReference>
<feature type="transmembrane region" description="Helical" evidence="7">
    <location>
        <begin position="185"/>
        <end position="205"/>
    </location>
</feature>
<dbReference type="STRING" id="410358.Mlab_0297"/>
<dbReference type="PROSITE" id="PS50850">
    <property type="entry name" value="MFS"/>
    <property type="match status" value="1"/>
</dbReference>
<evidence type="ECO:0000259" key="8">
    <source>
        <dbReference type="PROSITE" id="PS50850"/>
    </source>
</evidence>
<evidence type="ECO:0000313" key="9">
    <source>
        <dbReference type="EMBL" id="ABN06473.1"/>
    </source>
</evidence>
<proteinExistence type="predicted"/>
<dbReference type="InterPro" id="IPR036259">
    <property type="entry name" value="MFS_trans_sf"/>
</dbReference>
<keyword evidence="6 7" id="KW-0472">Membrane</keyword>
<dbReference type="Gene3D" id="1.20.1250.20">
    <property type="entry name" value="MFS general substrate transporter like domains"/>
    <property type="match status" value="1"/>
</dbReference>
<dbReference type="Proteomes" id="UP000000365">
    <property type="component" value="Chromosome"/>
</dbReference>
<dbReference type="InterPro" id="IPR020846">
    <property type="entry name" value="MFS_dom"/>
</dbReference>
<dbReference type="GO" id="GO:0022857">
    <property type="term" value="F:transmembrane transporter activity"/>
    <property type="evidence" value="ECO:0007669"/>
    <property type="project" value="InterPro"/>
</dbReference>
<evidence type="ECO:0000256" key="1">
    <source>
        <dbReference type="ARBA" id="ARBA00004651"/>
    </source>
</evidence>
<protein>
    <submittedName>
        <fullName evidence="9">Major facilitator superfamily MFS_1</fullName>
    </submittedName>
</protein>
<keyword evidence="4 7" id="KW-0812">Transmembrane</keyword>
<feature type="transmembrane region" description="Helical" evidence="7">
    <location>
        <begin position="345"/>
        <end position="366"/>
    </location>
</feature>
<name>A2SQ67_METLZ</name>
<organism evidence="9 10">
    <name type="scientific">Methanocorpusculum labreanum (strain ATCC 43576 / DSM 4855 / Z)</name>
    <dbReference type="NCBI Taxonomy" id="410358"/>
    <lineage>
        <taxon>Archaea</taxon>
        <taxon>Methanobacteriati</taxon>
        <taxon>Methanobacteriota</taxon>
        <taxon>Stenosarchaea group</taxon>
        <taxon>Methanomicrobia</taxon>
        <taxon>Methanomicrobiales</taxon>
        <taxon>Methanocorpusculaceae</taxon>
        <taxon>Methanocorpusculum</taxon>
    </lineage>
</organism>
<feature type="transmembrane region" description="Helical" evidence="7">
    <location>
        <begin position="221"/>
        <end position="243"/>
    </location>
</feature>
<dbReference type="Pfam" id="PF07690">
    <property type="entry name" value="MFS_1"/>
    <property type="match status" value="1"/>
</dbReference>
<evidence type="ECO:0000256" key="5">
    <source>
        <dbReference type="ARBA" id="ARBA00022989"/>
    </source>
</evidence>
<dbReference type="AlphaFoldDB" id="A2SQ67"/>
<feature type="transmembrane region" description="Helical" evidence="7">
    <location>
        <begin position="255"/>
        <end position="275"/>
    </location>
</feature>
<feature type="transmembrane region" description="Helical" evidence="7">
    <location>
        <begin position="281"/>
        <end position="303"/>
    </location>
</feature>
<accession>A2SQ67</accession>
<dbReference type="InterPro" id="IPR050171">
    <property type="entry name" value="MFS_Transporters"/>
</dbReference>
<evidence type="ECO:0000256" key="6">
    <source>
        <dbReference type="ARBA" id="ARBA00023136"/>
    </source>
</evidence>
<gene>
    <name evidence="9" type="ordered locus">Mlab_0297</name>
</gene>
<evidence type="ECO:0000256" key="3">
    <source>
        <dbReference type="ARBA" id="ARBA00022475"/>
    </source>
</evidence>
<dbReference type="CDD" id="cd17473">
    <property type="entry name" value="MFS_arabinose_efflux_permease_like"/>
    <property type="match status" value="1"/>
</dbReference>
<feature type="transmembrane region" description="Helical" evidence="7">
    <location>
        <begin position="315"/>
        <end position="339"/>
    </location>
</feature>
<dbReference type="GO" id="GO:0005886">
    <property type="term" value="C:plasma membrane"/>
    <property type="evidence" value="ECO:0007669"/>
    <property type="project" value="UniProtKB-SubCell"/>
</dbReference>
<sequence>MILMGGAAVAPALPEISSAFPEASEATIALIISLPALAIACTGFIIGAVVDRLGRIPVLAISLVIFTLAGVSGFFLTTLPAILVGRFILGIGIAGIISSTTSLITDYYNGPCRVRVLGYQAAAMGIGVLILDTSGGLLAGISWRMSFLIYGLGLFILIGTLITMKEPVKQQTEVNRNAPKTKVPVTSIALIYGTLFIGMILFFLMPTKFPYLVSEISGDSAILSGILLGVMGCFSALIGVFYWRIAGKVHRVMTLALSFILLGLGYCLFGISVSLETLITAVMIVGIGNGLLMPTVLGWLGLITPPAVMGKVMGGYGMSLNLGQFVSSFAAVPILLLAASYGHMFLIFGLVSLCIGVVYVVGYLHVRRNPDAA</sequence>